<dbReference type="InterPro" id="IPR050357">
    <property type="entry name" value="Arrestin_domain-protein"/>
</dbReference>
<dbReference type="InterPro" id="IPR011022">
    <property type="entry name" value="Arrestin_C-like"/>
</dbReference>
<dbReference type="InterPro" id="IPR011021">
    <property type="entry name" value="Arrestin-like_N"/>
</dbReference>
<comment type="similarity">
    <text evidence="1">Belongs to the arrestin family.</text>
</comment>
<evidence type="ECO:0000259" key="3">
    <source>
        <dbReference type="SMART" id="SM01017"/>
    </source>
</evidence>
<dbReference type="PANTHER" id="PTHR11188:SF176">
    <property type="entry name" value="ARRESTIN DOMAIN-CONTAINING PROTEIN 1"/>
    <property type="match status" value="1"/>
</dbReference>
<dbReference type="EnsemblMetazoa" id="G11783.1">
    <property type="protein sequence ID" value="G11783.1:cds"/>
    <property type="gene ID" value="G11783"/>
</dbReference>
<sequence>MGKLKSFYVELENPNGVYYAGQIMNGRLVVELIEEMHMKEIRLIFKGGAEVYWTETYTSATEGGDTRDNTETFAASETYFNQSVPVYGRGLGMGDKCRLPPGQHFYPFSFQLPSRLPSSFEGGDGYVRYTIRGVIDRSSWIKKDKDTKKPFTVIALLDLNTYPNSACATQNQKSKNVCCLCCKSGPVTGKIRVDRIGHVPGDTVRFQSEIQNLTNRVCKSYVKFYMSITFRTPKKCKAMAREITRVNHQDVPPGDSEAWAGETFSIPSVPPSDLIGCGIIDVDYFIELVAMKLHIPAKIIIGTIPLQVVTQQYQTHPGVSAPQLSAQASSYLPTSIPTPSAPPMADTLPKSNTPLPSYSESVFGRTSIKESSDSEKTRGDMNFAPSYAYYDWSRH</sequence>
<dbReference type="Proteomes" id="UP000005408">
    <property type="component" value="Unassembled WGS sequence"/>
</dbReference>
<dbReference type="Pfam" id="PF02752">
    <property type="entry name" value="Arrestin_C"/>
    <property type="match status" value="1"/>
</dbReference>
<evidence type="ECO:0000256" key="2">
    <source>
        <dbReference type="SAM" id="MobiDB-lite"/>
    </source>
</evidence>
<dbReference type="InterPro" id="IPR014752">
    <property type="entry name" value="Arrestin-like_C"/>
</dbReference>
<protein>
    <recommendedName>
        <fullName evidence="3">Arrestin C-terminal-like domain-containing protein</fullName>
    </recommendedName>
</protein>
<feature type="region of interest" description="Disordered" evidence="2">
    <location>
        <begin position="331"/>
        <end position="379"/>
    </location>
</feature>
<reference evidence="4" key="1">
    <citation type="submission" date="2022-08" db="UniProtKB">
        <authorList>
            <consortium name="EnsemblMetazoa"/>
        </authorList>
    </citation>
    <scope>IDENTIFICATION</scope>
    <source>
        <strain evidence="4">05x7-T-G4-1.051#20</strain>
    </source>
</reference>
<proteinExistence type="inferred from homology"/>
<dbReference type="InterPro" id="IPR014756">
    <property type="entry name" value="Ig_E-set"/>
</dbReference>
<feature type="compositionally biased region" description="Polar residues" evidence="2">
    <location>
        <begin position="349"/>
        <end position="360"/>
    </location>
</feature>
<dbReference type="SMART" id="SM01017">
    <property type="entry name" value="Arrestin_C"/>
    <property type="match status" value="1"/>
</dbReference>
<evidence type="ECO:0000256" key="1">
    <source>
        <dbReference type="ARBA" id="ARBA00005298"/>
    </source>
</evidence>
<dbReference type="OrthoDB" id="2333384at2759"/>
<keyword evidence="5" id="KW-1185">Reference proteome</keyword>
<accession>A0A8W8I0H8</accession>
<organism evidence="4 5">
    <name type="scientific">Magallana gigas</name>
    <name type="common">Pacific oyster</name>
    <name type="synonym">Crassostrea gigas</name>
    <dbReference type="NCBI Taxonomy" id="29159"/>
    <lineage>
        <taxon>Eukaryota</taxon>
        <taxon>Metazoa</taxon>
        <taxon>Spiralia</taxon>
        <taxon>Lophotrochozoa</taxon>
        <taxon>Mollusca</taxon>
        <taxon>Bivalvia</taxon>
        <taxon>Autobranchia</taxon>
        <taxon>Pteriomorphia</taxon>
        <taxon>Ostreida</taxon>
        <taxon>Ostreoidea</taxon>
        <taxon>Ostreidae</taxon>
        <taxon>Magallana</taxon>
    </lineage>
</organism>
<dbReference type="GO" id="GO:0005737">
    <property type="term" value="C:cytoplasm"/>
    <property type="evidence" value="ECO:0007669"/>
    <property type="project" value="TreeGrafter"/>
</dbReference>
<dbReference type="AlphaFoldDB" id="A0A8W8I0H8"/>
<dbReference type="Pfam" id="PF00339">
    <property type="entry name" value="Arrestin_N"/>
    <property type="match status" value="1"/>
</dbReference>
<name>A0A8W8I0H8_MAGGI</name>
<feature type="domain" description="Arrestin C-terminal-like" evidence="3">
    <location>
        <begin position="183"/>
        <end position="306"/>
    </location>
</feature>
<dbReference type="GO" id="GO:0015031">
    <property type="term" value="P:protein transport"/>
    <property type="evidence" value="ECO:0007669"/>
    <property type="project" value="TreeGrafter"/>
</dbReference>
<evidence type="ECO:0000313" key="5">
    <source>
        <dbReference type="Proteomes" id="UP000005408"/>
    </source>
</evidence>
<evidence type="ECO:0000313" key="4">
    <source>
        <dbReference type="EnsemblMetazoa" id="G11783.1:cds"/>
    </source>
</evidence>
<feature type="compositionally biased region" description="Basic and acidic residues" evidence="2">
    <location>
        <begin position="367"/>
        <end position="379"/>
    </location>
</feature>
<dbReference type="Gene3D" id="2.60.40.640">
    <property type="match status" value="2"/>
</dbReference>
<dbReference type="OMA" id="WTESETT"/>
<dbReference type="PANTHER" id="PTHR11188">
    <property type="entry name" value="ARRESTIN DOMAIN CONTAINING PROTEIN"/>
    <property type="match status" value="1"/>
</dbReference>
<dbReference type="SUPFAM" id="SSF81296">
    <property type="entry name" value="E set domains"/>
    <property type="match status" value="2"/>
</dbReference>